<keyword evidence="1" id="KW-0547">Nucleotide-binding</keyword>
<accession>A0A0H4I3G5</accession>
<keyword evidence="5" id="KW-0418">Kinase</keyword>
<protein>
    <submittedName>
        <fullName evidence="5">Kinase</fullName>
    </submittedName>
</protein>
<dbReference type="Gene3D" id="3.30.1360.40">
    <property type="match status" value="1"/>
</dbReference>
<evidence type="ECO:0000256" key="3">
    <source>
        <dbReference type="ARBA" id="ARBA00022840"/>
    </source>
</evidence>
<dbReference type="SUPFAM" id="SSF160467">
    <property type="entry name" value="PH0987 N-terminal domain-like"/>
    <property type="match status" value="1"/>
</dbReference>
<sequence>MQWRYDISGIDTVTLHFGQRIDAALVTPIHRAAIALKSSLGPRLLDAVPSYTTLLLRYDVLQDDLASLMGQVSEVLNQLPDAIGEVDAESEIIEVPVFYHPSVGPDLKRLAQRSGFSVEEFIRRHSERLYQVFAIGFAPGFAYLGEVAEELSVPRLANPRAKVPAGTLGIADTQTALYPIVSPGGWNLIGRTPLVLFDQSRAQPSLLEAGQTVRFRPIAQDEYLELGGRLDDLPWGVEPGLDIQQGAPAKKQGEKL</sequence>
<dbReference type="SMART" id="SM00796">
    <property type="entry name" value="AHS1"/>
    <property type="match status" value="1"/>
</dbReference>
<evidence type="ECO:0000313" key="5">
    <source>
        <dbReference type="EMBL" id="AKO52205.1"/>
    </source>
</evidence>
<evidence type="ECO:0000259" key="4">
    <source>
        <dbReference type="SMART" id="SM00796"/>
    </source>
</evidence>
<dbReference type="GO" id="GO:0016301">
    <property type="term" value="F:kinase activity"/>
    <property type="evidence" value="ECO:0007669"/>
    <property type="project" value="UniProtKB-KW"/>
</dbReference>
<dbReference type="GO" id="GO:0016787">
    <property type="term" value="F:hydrolase activity"/>
    <property type="evidence" value="ECO:0007669"/>
    <property type="project" value="UniProtKB-KW"/>
</dbReference>
<evidence type="ECO:0000313" key="6">
    <source>
        <dbReference type="Proteomes" id="UP000036406"/>
    </source>
</evidence>
<name>A0A0H4I3G5_9GAMM</name>
<dbReference type="PANTHER" id="PTHR34698">
    <property type="entry name" value="5-OXOPROLINASE SUBUNIT B"/>
    <property type="match status" value="1"/>
</dbReference>
<proteinExistence type="predicted"/>
<feature type="domain" description="Carboxyltransferase" evidence="4">
    <location>
        <begin position="3"/>
        <end position="207"/>
    </location>
</feature>
<evidence type="ECO:0000256" key="2">
    <source>
        <dbReference type="ARBA" id="ARBA00022801"/>
    </source>
</evidence>
<dbReference type="PATRIC" id="fig|330734.3.peg.1471"/>
<dbReference type="RefSeq" id="WP_048384897.1">
    <property type="nucleotide sequence ID" value="NZ_CP011494.1"/>
</dbReference>
<dbReference type="InterPro" id="IPR003833">
    <property type="entry name" value="CT_C_D"/>
</dbReference>
<organism evidence="5 6">
    <name type="scientific">Marinobacter psychrophilus</name>
    <dbReference type="NCBI Taxonomy" id="330734"/>
    <lineage>
        <taxon>Bacteria</taxon>
        <taxon>Pseudomonadati</taxon>
        <taxon>Pseudomonadota</taxon>
        <taxon>Gammaproteobacteria</taxon>
        <taxon>Pseudomonadales</taxon>
        <taxon>Marinobacteraceae</taxon>
        <taxon>Marinobacter</taxon>
    </lineage>
</organism>
<dbReference type="Gene3D" id="2.40.100.10">
    <property type="entry name" value="Cyclophilin-like"/>
    <property type="match status" value="1"/>
</dbReference>
<dbReference type="Pfam" id="PF02682">
    <property type="entry name" value="CT_C_D"/>
    <property type="match status" value="1"/>
</dbReference>
<keyword evidence="2" id="KW-0378">Hydrolase</keyword>
<gene>
    <name evidence="5" type="ORF">ABA45_07005</name>
</gene>
<dbReference type="NCBIfam" id="TIGR00370">
    <property type="entry name" value="5-oxoprolinase subunit PxpB"/>
    <property type="match status" value="1"/>
</dbReference>
<dbReference type="EMBL" id="CP011494">
    <property type="protein sequence ID" value="AKO52205.1"/>
    <property type="molecule type" value="Genomic_DNA"/>
</dbReference>
<dbReference type="InterPro" id="IPR010016">
    <property type="entry name" value="PxpB"/>
</dbReference>
<keyword evidence="3" id="KW-0067">ATP-binding</keyword>
<dbReference type="STRING" id="330734.ABA45_07005"/>
<dbReference type="Proteomes" id="UP000036406">
    <property type="component" value="Chromosome"/>
</dbReference>
<dbReference type="GO" id="GO:0005524">
    <property type="term" value="F:ATP binding"/>
    <property type="evidence" value="ECO:0007669"/>
    <property type="project" value="UniProtKB-KW"/>
</dbReference>
<dbReference type="AlphaFoldDB" id="A0A0H4I3G5"/>
<keyword evidence="6" id="KW-1185">Reference proteome</keyword>
<dbReference type="SUPFAM" id="SSF50891">
    <property type="entry name" value="Cyclophilin-like"/>
    <property type="match status" value="1"/>
</dbReference>
<dbReference type="PANTHER" id="PTHR34698:SF2">
    <property type="entry name" value="5-OXOPROLINASE SUBUNIT B"/>
    <property type="match status" value="1"/>
</dbReference>
<keyword evidence="5" id="KW-0808">Transferase</keyword>
<dbReference type="InterPro" id="IPR029000">
    <property type="entry name" value="Cyclophilin-like_dom_sf"/>
</dbReference>
<dbReference type="KEGG" id="mpq:ABA45_07005"/>
<evidence type="ECO:0000256" key="1">
    <source>
        <dbReference type="ARBA" id="ARBA00022741"/>
    </source>
</evidence>
<reference evidence="5 6" key="1">
    <citation type="submission" date="2015-05" db="EMBL/GenBank/DDBJ databases">
        <title>Complete genome of Marinobacter psychrophilus strain 20041T isolated from sea-ice of the Canadian Basin.</title>
        <authorList>
            <person name="Song L."/>
            <person name="Ren L."/>
            <person name="Yu Y."/>
            <person name="Wang X."/>
        </authorList>
    </citation>
    <scope>NUCLEOTIDE SEQUENCE [LARGE SCALE GENOMIC DNA]</scope>
    <source>
        <strain evidence="5 6">20041</strain>
    </source>
</reference>